<dbReference type="SMART" id="SM00480">
    <property type="entry name" value="POL3Bc"/>
    <property type="match status" value="1"/>
</dbReference>
<dbReference type="PANTHER" id="PTHR30478">
    <property type="entry name" value="DNA POLYMERASE III SUBUNIT BETA"/>
    <property type="match status" value="1"/>
</dbReference>
<dbReference type="InterPro" id="IPR046938">
    <property type="entry name" value="DNA_clamp_sf"/>
</dbReference>
<dbReference type="Pfam" id="PF00712">
    <property type="entry name" value="DNA_pol3_beta"/>
    <property type="match status" value="1"/>
</dbReference>
<evidence type="ECO:0000256" key="3">
    <source>
        <dbReference type="ARBA" id="ARBA00021035"/>
    </source>
</evidence>
<feature type="domain" description="DNA polymerase III beta sliding clamp C-terminal" evidence="13">
    <location>
        <begin position="267"/>
        <end position="386"/>
    </location>
</feature>
<dbReference type="CDD" id="cd00140">
    <property type="entry name" value="beta_clamp"/>
    <property type="match status" value="1"/>
</dbReference>
<gene>
    <name evidence="14" type="primary">dnaN_2</name>
    <name evidence="14" type="ORF">MGN01_36350</name>
</gene>
<keyword evidence="5 10" id="KW-0808">Transferase</keyword>
<evidence type="ECO:0000256" key="9">
    <source>
        <dbReference type="ARBA" id="ARBA00023125"/>
    </source>
</evidence>
<evidence type="ECO:0000256" key="8">
    <source>
        <dbReference type="ARBA" id="ARBA00022932"/>
    </source>
</evidence>
<dbReference type="GO" id="GO:0003887">
    <property type="term" value="F:DNA-directed DNA polymerase activity"/>
    <property type="evidence" value="ECO:0007669"/>
    <property type="project" value="UniProtKB-UniRule"/>
</dbReference>
<feature type="domain" description="DNA polymerase III beta sliding clamp central" evidence="12">
    <location>
        <begin position="144"/>
        <end position="264"/>
    </location>
</feature>
<keyword evidence="7 10" id="KW-0235">DNA replication</keyword>
<dbReference type="Gene3D" id="3.10.150.10">
    <property type="entry name" value="DNA Polymerase III, subunit A, domain 2"/>
    <property type="match status" value="3"/>
</dbReference>
<evidence type="ECO:0000256" key="4">
    <source>
        <dbReference type="ARBA" id="ARBA00022490"/>
    </source>
</evidence>
<keyword evidence="4 10" id="KW-0963">Cytoplasm</keyword>
<dbReference type="GO" id="GO:0006271">
    <property type="term" value="P:DNA strand elongation involved in DNA replication"/>
    <property type="evidence" value="ECO:0007669"/>
    <property type="project" value="TreeGrafter"/>
</dbReference>
<name>A0A512JP99_9HYPH</name>
<keyword evidence="9" id="KW-0238">DNA-binding</keyword>
<dbReference type="InterPro" id="IPR022635">
    <property type="entry name" value="DNA_polIII_beta_C"/>
</dbReference>
<dbReference type="Proteomes" id="UP000321750">
    <property type="component" value="Unassembled WGS sequence"/>
</dbReference>
<evidence type="ECO:0000256" key="6">
    <source>
        <dbReference type="ARBA" id="ARBA00022695"/>
    </source>
</evidence>
<comment type="caution">
    <text evidence="14">The sequence shown here is derived from an EMBL/GenBank/DDBJ whole genome shotgun (WGS) entry which is preliminary data.</text>
</comment>
<evidence type="ECO:0000313" key="15">
    <source>
        <dbReference type="Proteomes" id="UP000321750"/>
    </source>
</evidence>
<feature type="domain" description="DNA polymerase III beta sliding clamp N-terminal" evidence="11">
    <location>
        <begin position="12"/>
        <end position="129"/>
    </location>
</feature>
<protein>
    <recommendedName>
        <fullName evidence="3 10">Beta sliding clamp</fullName>
    </recommendedName>
</protein>
<dbReference type="InterPro" id="IPR022637">
    <property type="entry name" value="DNA_polIII_beta_cen"/>
</dbReference>
<accession>A0A512JP99</accession>
<dbReference type="InterPro" id="IPR022634">
    <property type="entry name" value="DNA_polIII_beta_N"/>
</dbReference>
<dbReference type="RefSeq" id="WP_147048202.1">
    <property type="nucleotide sequence ID" value="NZ_BJZV01000023.1"/>
</dbReference>
<evidence type="ECO:0000313" key="14">
    <source>
        <dbReference type="EMBL" id="GEP11790.1"/>
    </source>
</evidence>
<dbReference type="PANTHER" id="PTHR30478:SF0">
    <property type="entry name" value="BETA SLIDING CLAMP"/>
    <property type="match status" value="1"/>
</dbReference>
<proteinExistence type="inferred from homology"/>
<dbReference type="GO" id="GO:0008408">
    <property type="term" value="F:3'-5' exonuclease activity"/>
    <property type="evidence" value="ECO:0007669"/>
    <property type="project" value="InterPro"/>
</dbReference>
<dbReference type="PIRSF" id="PIRSF000804">
    <property type="entry name" value="DNA_pol_III_b"/>
    <property type="match status" value="1"/>
</dbReference>
<dbReference type="Pfam" id="PF02767">
    <property type="entry name" value="DNA_pol3_beta_2"/>
    <property type="match status" value="1"/>
</dbReference>
<comment type="similarity">
    <text evidence="2 10">Belongs to the beta sliding clamp family.</text>
</comment>
<evidence type="ECO:0000256" key="2">
    <source>
        <dbReference type="ARBA" id="ARBA00010752"/>
    </source>
</evidence>
<keyword evidence="15" id="KW-1185">Reference proteome</keyword>
<evidence type="ECO:0000259" key="11">
    <source>
        <dbReference type="Pfam" id="PF00712"/>
    </source>
</evidence>
<evidence type="ECO:0000256" key="7">
    <source>
        <dbReference type="ARBA" id="ARBA00022705"/>
    </source>
</evidence>
<evidence type="ECO:0000259" key="12">
    <source>
        <dbReference type="Pfam" id="PF02767"/>
    </source>
</evidence>
<dbReference type="EMBL" id="BJZV01000023">
    <property type="protein sequence ID" value="GEP11790.1"/>
    <property type="molecule type" value="Genomic_DNA"/>
</dbReference>
<dbReference type="SUPFAM" id="SSF55979">
    <property type="entry name" value="DNA clamp"/>
    <property type="match status" value="3"/>
</dbReference>
<dbReference type="GO" id="GO:0009360">
    <property type="term" value="C:DNA polymerase III complex"/>
    <property type="evidence" value="ECO:0007669"/>
    <property type="project" value="InterPro"/>
</dbReference>
<dbReference type="GO" id="GO:0005737">
    <property type="term" value="C:cytoplasm"/>
    <property type="evidence" value="ECO:0007669"/>
    <property type="project" value="UniProtKB-SubCell"/>
</dbReference>
<dbReference type="InterPro" id="IPR001001">
    <property type="entry name" value="DNA_polIII_beta"/>
</dbReference>
<reference evidence="14 15" key="1">
    <citation type="submission" date="2019-07" db="EMBL/GenBank/DDBJ databases">
        <title>Whole genome shotgun sequence of Methylobacterium gnaphalii NBRC 107716.</title>
        <authorList>
            <person name="Hosoyama A."/>
            <person name="Uohara A."/>
            <person name="Ohji S."/>
            <person name="Ichikawa N."/>
        </authorList>
    </citation>
    <scope>NUCLEOTIDE SEQUENCE [LARGE SCALE GENOMIC DNA]</scope>
    <source>
        <strain evidence="14 15">NBRC 107716</strain>
    </source>
</reference>
<comment type="subcellular location">
    <subcellularLocation>
        <location evidence="1 10">Cytoplasm</location>
    </subcellularLocation>
</comment>
<evidence type="ECO:0000259" key="13">
    <source>
        <dbReference type="Pfam" id="PF02768"/>
    </source>
</evidence>
<comment type="function">
    <text evidence="10">Confers DNA tethering and processivity to DNA polymerases and other proteins. Acts as a clamp, forming a ring around DNA (a reaction catalyzed by the clamp-loading complex) which diffuses in an ATP-independent manner freely and bidirectionally along dsDNA. Initially characterized for its ability to contact the catalytic subunit of DNA polymerase III (Pol III), a complex, multichain enzyme responsible for most of the replicative synthesis in bacteria; Pol III exhibits 3'-5' exonuclease proofreading activity. The beta chain is required for initiation of replication as well as for processivity of DNA replication.</text>
</comment>
<comment type="subunit">
    <text evidence="10">Forms a ring-shaped head-to-tail homodimer around DNA.</text>
</comment>
<evidence type="ECO:0000256" key="10">
    <source>
        <dbReference type="PIRNR" id="PIRNR000804"/>
    </source>
</evidence>
<keyword evidence="8 10" id="KW-0239">DNA-directed DNA polymerase</keyword>
<keyword evidence="6 10" id="KW-0548">Nucleotidyltransferase</keyword>
<dbReference type="NCBIfam" id="TIGR00663">
    <property type="entry name" value="dnan"/>
    <property type="match status" value="1"/>
</dbReference>
<evidence type="ECO:0000256" key="1">
    <source>
        <dbReference type="ARBA" id="ARBA00004496"/>
    </source>
</evidence>
<dbReference type="AlphaFoldDB" id="A0A512JP99"/>
<organism evidence="14 15">
    <name type="scientific">Methylobacterium gnaphalii</name>
    <dbReference type="NCBI Taxonomy" id="1010610"/>
    <lineage>
        <taxon>Bacteria</taxon>
        <taxon>Pseudomonadati</taxon>
        <taxon>Pseudomonadota</taxon>
        <taxon>Alphaproteobacteria</taxon>
        <taxon>Hyphomicrobiales</taxon>
        <taxon>Methylobacteriaceae</taxon>
        <taxon>Methylobacterium</taxon>
    </lineage>
</organism>
<dbReference type="GO" id="GO:0003677">
    <property type="term" value="F:DNA binding"/>
    <property type="evidence" value="ECO:0007669"/>
    <property type="project" value="UniProtKB-UniRule"/>
</dbReference>
<dbReference type="OrthoDB" id="8421503at2"/>
<evidence type="ECO:0000256" key="5">
    <source>
        <dbReference type="ARBA" id="ARBA00022679"/>
    </source>
</evidence>
<sequence length="388" mass="41582">MPTTNQPDGFALSIERAPLLAALKRTLKAVERRNTIPILSNALLRADGDTLTVTGTDLDIEVTARVPAAVSGGGALTVPLTPLEAIVSKFEANNTVSLNYDEKTGRLVVKSGRSKFQFGTLPASDFPELTGAHHGEPGAFRLTLAGKVLADMISRCAFAISNEETRYYLNGIYTHVVTIDGEPTLRFVATTGHQLARIDSTHAQGLDPLMPGIIIPRKAVAIFGALGADTGDGDVELIVTRSKIRASAGTTSIVSKLIDGTFPDYQRVIPTQFQNEARAPTLALIEALGRVATLSGEKVRGVKLQFSENLLGITLRNHDIESEASDELDIEFEGTPFEIGFNSRYLAEILDHSGSDVTTLHLGADNTAPIVIGDRLAEGLYVLMPLRI</sequence>
<dbReference type="Pfam" id="PF02768">
    <property type="entry name" value="DNA_pol3_beta_3"/>
    <property type="match status" value="1"/>
</dbReference>